<dbReference type="PANTHER" id="PTHR40036">
    <property type="entry name" value="MACROCIN O-METHYLTRANSFERASE"/>
    <property type="match status" value="1"/>
</dbReference>
<dbReference type="SUPFAM" id="SSF53335">
    <property type="entry name" value="S-adenosyl-L-methionine-dependent methyltransferases"/>
    <property type="match status" value="1"/>
</dbReference>
<dbReference type="AlphaFoldDB" id="A0A1V5ZM57"/>
<protein>
    <submittedName>
        <fullName evidence="1">Mycinamicin III 3''-O-methyltransferase</fullName>
        <ecNumber evidence="1">2.1.1.237</ecNumber>
    </submittedName>
</protein>
<keyword evidence="1" id="KW-0489">Methyltransferase</keyword>
<dbReference type="PANTHER" id="PTHR40036:SF1">
    <property type="entry name" value="MACROCIN O-METHYLTRANSFERASE"/>
    <property type="match status" value="1"/>
</dbReference>
<dbReference type="Pfam" id="PF05711">
    <property type="entry name" value="TylF"/>
    <property type="match status" value="1"/>
</dbReference>
<keyword evidence="1" id="KW-0808">Transferase</keyword>
<accession>A0A1V5ZM57</accession>
<dbReference type="GO" id="GO:0008168">
    <property type="term" value="F:methyltransferase activity"/>
    <property type="evidence" value="ECO:0007669"/>
    <property type="project" value="UniProtKB-KW"/>
</dbReference>
<proteinExistence type="predicted"/>
<evidence type="ECO:0000313" key="1">
    <source>
        <dbReference type="EMBL" id="OQB41142.1"/>
    </source>
</evidence>
<dbReference type="InterPro" id="IPR008884">
    <property type="entry name" value="TylF_MeTrfase"/>
</dbReference>
<dbReference type="Proteomes" id="UP000485621">
    <property type="component" value="Unassembled WGS sequence"/>
</dbReference>
<dbReference type="EC" id="2.1.1.237" evidence="1"/>
<organism evidence="1">
    <name type="scientific">candidate division CPR1 bacterium ADurb.Bin160</name>
    <dbReference type="NCBI Taxonomy" id="1852826"/>
    <lineage>
        <taxon>Bacteria</taxon>
        <taxon>candidate division CPR1</taxon>
    </lineage>
</organism>
<dbReference type="EMBL" id="MWDB01000023">
    <property type="protein sequence ID" value="OQB41142.1"/>
    <property type="molecule type" value="Genomic_DNA"/>
</dbReference>
<dbReference type="InterPro" id="IPR029063">
    <property type="entry name" value="SAM-dependent_MTases_sf"/>
</dbReference>
<sequence length="192" mass="22150">MKIDIDMQDIRNHSLITMDRLIVLKNILESVRCLPGNAAELGVYRGGTSKLIALVLYPKIFYAFDSFCGLTNAFSGVDKHENGDFSDVIFMNVKNYLNYLNVRICRGYFPETTKNITDSEFCFAHFDGDTYCSCISFLDFFYPRMVKNGVMVFDDYDWHKCPGVKRAINEFLKNKKEIVYEIASFQAMIVKI</sequence>
<comment type="caution">
    <text evidence="1">The sequence shown here is derived from an EMBL/GenBank/DDBJ whole genome shotgun (WGS) entry which is preliminary data.</text>
</comment>
<dbReference type="GO" id="GO:0032259">
    <property type="term" value="P:methylation"/>
    <property type="evidence" value="ECO:0007669"/>
    <property type="project" value="UniProtKB-KW"/>
</dbReference>
<name>A0A1V5ZM57_9BACT</name>
<gene>
    <name evidence="1" type="primary">mycF</name>
    <name evidence="1" type="ORF">BWY04_01028</name>
</gene>
<reference evidence="1" key="1">
    <citation type="submission" date="2017-02" db="EMBL/GenBank/DDBJ databases">
        <title>Delving into the versatile metabolic prowess of the omnipresent phylum Bacteroidetes.</title>
        <authorList>
            <person name="Nobu M.K."/>
            <person name="Mei R."/>
            <person name="Narihiro T."/>
            <person name="Kuroda K."/>
            <person name="Liu W.-T."/>
        </authorList>
    </citation>
    <scope>NUCLEOTIDE SEQUENCE</scope>
    <source>
        <strain evidence="1">ADurb.Bin160</strain>
    </source>
</reference>
<dbReference type="Gene3D" id="3.40.50.150">
    <property type="entry name" value="Vaccinia Virus protein VP39"/>
    <property type="match status" value="1"/>
</dbReference>